<dbReference type="VEuPathDB" id="MicrosporidiaDB:DI09_21p190"/>
<sequence>MRCDQNPDQNSDLYIYRLLLKKNDVDPIPDLFKRVAGLVDSSLNDKNFSTNPIKSKEIKNMKSSAENDLKNNPISALDSIIKSYVHVLVYTKKPSDETPTKVQESINSTRIIQITKNMSDMYALTNDTAHIIEQVKNWKDNIFTQPVFNLSNIDPKDELVSNWNELIILSKIMFHAIELCNMPKSPNNKFNRDEFIPSFDDVTPLLHIQNNNFTNIFEKVEKNIKDVRNGIFEDFKKLEKRINETISQLLVFCDAEYPKNFTQSVTKAKQLNKTLSFIGPFFNSTFQSSIKDLKCSRLIRFLDYTDFVRKNFDSFNAAYKEEFSKIVETAALLLDSSDLKPHPQNDDTAKDDFSKLKPKVENLSLHANGYGSIFKNLSQTTPPIPIMQTYISNISSLIANLERISKDLETKYATDMTGYHNSLNLYARERNIARDLTDLMSTKDSYAKFNGSEYPNSLIEKSKELEGILDKISKFKNSFSTNIKALIETSEKTFNEEENKLPKIFDEAFSTLFKQMEKNIKNAVDHKNLNLLDLENLSRFLNMKVEELSLAEASFLKLSSAIVPMEKIITQCKHVVPTKKIQDLAANFKNCNQTAVLSDLLVLDTSYAILSSAEYQLRWVYEVISFPSNVANAISSDPQKLPEITHYTDILNLIKDHEKLQSNLTSSIKKAFDLLENFKVKNDPNSVPNHFTFSFSKITFFFNIELFLGLIIILSLLGLIHHNRRQHMVGITYGIYQSFIFLHSFVIFPLFYIGASISAAYILWIIFGNNGNGDRKNTHSSRYKESNMHSLSYFQSVNNNAIDKNPDPANQNIASPEANSASAWHFGRFEAFSAAISLLLLVVA</sequence>
<evidence type="ECO:0000313" key="3">
    <source>
        <dbReference type="Proteomes" id="UP000029725"/>
    </source>
</evidence>
<feature type="transmembrane region" description="Helical" evidence="1">
    <location>
        <begin position="740"/>
        <end position="767"/>
    </location>
</feature>
<organism evidence="2 3">
    <name type="scientific">Mitosporidium daphniae</name>
    <dbReference type="NCBI Taxonomy" id="1485682"/>
    <lineage>
        <taxon>Eukaryota</taxon>
        <taxon>Fungi</taxon>
        <taxon>Fungi incertae sedis</taxon>
        <taxon>Microsporidia</taxon>
        <taxon>Mitosporidium</taxon>
    </lineage>
</organism>
<keyword evidence="3" id="KW-1185">Reference proteome</keyword>
<dbReference type="Proteomes" id="UP000029725">
    <property type="component" value="Unassembled WGS sequence"/>
</dbReference>
<feature type="transmembrane region" description="Helical" evidence="1">
    <location>
        <begin position="700"/>
        <end position="720"/>
    </location>
</feature>
<keyword evidence="1" id="KW-1133">Transmembrane helix</keyword>
<name>A0A098VSS5_9MICR</name>
<proteinExistence type="predicted"/>
<protein>
    <submittedName>
        <fullName evidence="2">Uncharacterized protein</fullName>
    </submittedName>
</protein>
<reference evidence="2 3" key="1">
    <citation type="submission" date="2014-04" db="EMBL/GenBank/DDBJ databases">
        <title>A new species of microsporidia sheds light on the evolution of extreme parasitism.</title>
        <authorList>
            <person name="Haag K.L."/>
            <person name="James T.Y."/>
            <person name="Larsson R."/>
            <person name="Schaer T.M."/>
            <person name="Refardt D."/>
            <person name="Pombert J.-F."/>
            <person name="Ebert D."/>
        </authorList>
    </citation>
    <scope>NUCLEOTIDE SEQUENCE [LARGE SCALE GENOMIC DNA]</scope>
    <source>
        <strain evidence="2 3">UGP3</strain>
        <tissue evidence="2">Spores</tissue>
    </source>
</reference>
<evidence type="ECO:0000313" key="2">
    <source>
        <dbReference type="EMBL" id="KGG52047.1"/>
    </source>
</evidence>
<dbReference type="GeneID" id="25259066"/>
<dbReference type="HOGENOM" id="CLU_337403_0_0_1"/>
<keyword evidence="1" id="KW-0472">Membrane</keyword>
<keyword evidence="1" id="KW-0812">Transmembrane</keyword>
<dbReference type="EMBL" id="JMKJ01000133">
    <property type="protein sequence ID" value="KGG52047.1"/>
    <property type="molecule type" value="Genomic_DNA"/>
</dbReference>
<comment type="caution">
    <text evidence="2">The sequence shown here is derived from an EMBL/GenBank/DDBJ whole genome shotgun (WGS) entry which is preliminary data.</text>
</comment>
<dbReference type="RefSeq" id="XP_013238474.1">
    <property type="nucleotide sequence ID" value="XM_013383020.1"/>
</dbReference>
<gene>
    <name evidence="2" type="ORF">DI09_21p190</name>
</gene>
<accession>A0A098VSS5</accession>
<evidence type="ECO:0000256" key="1">
    <source>
        <dbReference type="SAM" id="Phobius"/>
    </source>
</evidence>
<dbReference type="AlphaFoldDB" id="A0A098VSS5"/>